<keyword evidence="2" id="KW-0812">Transmembrane</keyword>
<comment type="caution">
    <text evidence="3">The sequence shown here is derived from an EMBL/GenBank/DDBJ whole genome shotgun (WGS) entry which is preliminary data.</text>
</comment>
<evidence type="ECO:0000313" key="4">
    <source>
        <dbReference type="Proteomes" id="UP001146351"/>
    </source>
</evidence>
<feature type="transmembrane region" description="Helical" evidence="2">
    <location>
        <begin position="20"/>
        <end position="41"/>
    </location>
</feature>
<keyword evidence="2" id="KW-0472">Membrane</keyword>
<dbReference type="Pfam" id="PF00106">
    <property type="entry name" value="adh_short"/>
    <property type="match status" value="1"/>
</dbReference>
<evidence type="ECO:0008006" key="5">
    <source>
        <dbReference type="Google" id="ProtNLM"/>
    </source>
</evidence>
<organism evidence="3 4">
    <name type="scientific">Penicillium capsulatum</name>
    <dbReference type="NCBI Taxonomy" id="69766"/>
    <lineage>
        <taxon>Eukaryota</taxon>
        <taxon>Fungi</taxon>
        <taxon>Dikarya</taxon>
        <taxon>Ascomycota</taxon>
        <taxon>Pezizomycotina</taxon>
        <taxon>Eurotiomycetes</taxon>
        <taxon>Eurotiomycetidae</taxon>
        <taxon>Eurotiales</taxon>
        <taxon>Aspergillaceae</taxon>
        <taxon>Penicillium</taxon>
    </lineage>
</organism>
<reference evidence="3" key="2">
    <citation type="journal article" date="2023" name="IMA Fungus">
        <title>Comparative genomic study of the Penicillium genus elucidates a diverse pangenome and 15 lateral gene transfer events.</title>
        <authorList>
            <person name="Petersen C."/>
            <person name="Sorensen T."/>
            <person name="Nielsen M.R."/>
            <person name="Sondergaard T.E."/>
            <person name="Sorensen J.L."/>
            <person name="Fitzpatrick D.A."/>
            <person name="Frisvad J.C."/>
            <person name="Nielsen K.L."/>
        </authorList>
    </citation>
    <scope>NUCLEOTIDE SEQUENCE</scope>
    <source>
        <strain evidence="3">IBT 21917</strain>
    </source>
</reference>
<dbReference type="PANTHER" id="PTHR47534:SF2">
    <property type="entry name" value="KETOREDUCTASE (KR) DOMAIN-CONTAINING PROTEIN-RELATED"/>
    <property type="match status" value="1"/>
</dbReference>
<protein>
    <recommendedName>
        <fullName evidence="5">Short-chain dehydrogenase/reductase</fullName>
    </recommendedName>
</protein>
<dbReference type="SUPFAM" id="SSF51735">
    <property type="entry name" value="NAD(P)-binding Rossmann-fold domains"/>
    <property type="match status" value="1"/>
</dbReference>
<dbReference type="Gene3D" id="3.40.50.720">
    <property type="entry name" value="NAD(P)-binding Rossmann-like Domain"/>
    <property type="match status" value="1"/>
</dbReference>
<name>A0A9W9LQW0_9EURO</name>
<proteinExistence type="predicted"/>
<dbReference type="InterPro" id="IPR052228">
    <property type="entry name" value="Sec_Metab_Biosynth_Oxidored"/>
</dbReference>
<dbReference type="EMBL" id="JAPQKO010000003">
    <property type="protein sequence ID" value="KAJ5171986.1"/>
    <property type="molecule type" value="Genomic_DNA"/>
</dbReference>
<sequence>MVSLTAVKSHNATLESLGPGLIAVFVGGTSGISLSTALAFARHTISPKIFLIGRSQSAADAAIASLKSINPSAQPNFLQTDLSLLENVDKVCAKITAREKKLNLLFMTPGYMTLSGREETAEGLDRKLVLHYYARMRFITKMLALLSAAAKDASVEPSARLSRVISVLDPLVAVRPGGSSTLDYSDLSLKHNFSLGRCGAHASLMGNFFLESLARQYVHTSFIHAYPSGVATSLMRDMPGGSLISGILKTLARPFIVPIEESGERHLYAATSERFPSRIEGMNEGRDIAVGSDGTRGSGSYWLNWNGEAFPRNSKLDKVREECAGDRVVHHTEEVFQRVCEEGKIYP</sequence>
<evidence type="ECO:0000313" key="3">
    <source>
        <dbReference type="EMBL" id="KAJ5171986.1"/>
    </source>
</evidence>
<dbReference type="GO" id="GO:0016491">
    <property type="term" value="F:oxidoreductase activity"/>
    <property type="evidence" value="ECO:0007669"/>
    <property type="project" value="UniProtKB-KW"/>
</dbReference>
<dbReference type="OrthoDB" id="2898509at2759"/>
<keyword evidence="2" id="KW-1133">Transmembrane helix</keyword>
<dbReference type="AlphaFoldDB" id="A0A9W9LQW0"/>
<dbReference type="InterPro" id="IPR036291">
    <property type="entry name" value="NAD(P)-bd_dom_sf"/>
</dbReference>
<dbReference type="InterPro" id="IPR002347">
    <property type="entry name" value="SDR_fam"/>
</dbReference>
<evidence type="ECO:0000256" key="1">
    <source>
        <dbReference type="ARBA" id="ARBA00023002"/>
    </source>
</evidence>
<dbReference type="PANTHER" id="PTHR47534">
    <property type="entry name" value="YALI0E05731P"/>
    <property type="match status" value="1"/>
</dbReference>
<reference evidence="3" key="1">
    <citation type="submission" date="2022-11" db="EMBL/GenBank/DDBJ databases">
        <authorList>
            <person name="Petersen C."/>
        </authorList>
    </citation>
    <scope>NUCLEOTIDE SEQUENCE</scope>
    <source>
        <strain evidence="3">IBT 21917</strain>
    </source>
</reference>
<accession>A0A9W9LQW0</accession>
<keyword evidence="4" id="KW-1185">Reference proteome</keyword>
<dbReference type="FunFam" id="3.40.50.720:FF:000637">
    <property type="entry name" value="Uncharacterized oxidoreductase C736.13"/>
    <property type="match status" value="1"/>
</dbReference>
<dbReference type="Proteomes" id="UP001146351">
    <property type="component" value="Unassembled WGS sequence"/>
</dbReference>
<evidence type="ECO:0000256" key="2">
    <source>
        <dbReference type="SAM" id="Phobius"/>
    </source>
</evidence>
<gene>
    <name evidence="3" type="ORF">N7492_004579</name>
</gene>
<keyword evidence="1" id="KW-0560">Oxidoreductase</keyword>